<dbReference type="Proteomes" id="UP000019150">
    <property type="component" value="Chromosome"/>
</dbReference>
<evidence type="ECO:0000313" key="3">
    <source>
        <dbReference type="Proteomes" id="UP000019150"/>
    </source>
</evidence>
<feature type="domain" description="AB hydrolase-1" evidence="1">
    <location>
        <begin position="48"/>
        <end position="283"/>
    </location>
</feature>
<dbReference type="Pfam" id="PF12697">
    <property type="entry name" value="Abhydrolase_6"/>
    <property type="match status" value="1"/>
</dbReference>
<dbReference type="EMBL" id="CP006850">
    <property type="protein sequence ID" value="AHH18657.1"/>
    <property type="molecule type" value="Genomic_DNA"/>
</dbReference>
<dbReference type="PRINTS" id="PR00111">
    <property type="entry name" value="ABHYDROLASE"/>
</dbReference>
<dbReference type="GO" id="GO:0047372">
    <property type="term" value="F:monoacylglycerol lipase activity"/>
    <property type="evidence" value="ECO:0007669"/>
    <property type="project" value="TreeGrafter"/>
</dbReference>
<protein>
    <submittedName>
        <fullName evidence="2">Alpha/beta hydrolase family protein</fullName>
    </submittedName>
</protein>
<reference evidence="2 3" key="1">
    <citation type="journal article" date="2014" name="Appl. Environ. Microbiol.">
        <title>Insights into the Microbial Degradation of Rubber and Gutta-Percha by Analysis of the Complete Genome of Nocardia nova SH22a.</title>
        <authorList>
            <person name="Luo Q."/>
            <person name="Hiessl S."/>
            <person name="Poehlein A."/>
            <person name="Daniel R."/>
            <person name="Steinbuchel A."/>
        </authorList>
    </citation>
    <scope>NUCLEOTIDE SEQUENCE [LARGE SCALE GENOMIC DNA]</scope>
    <source>
        <strain evidence="2">SH22a</strain>
    </source>
</reference>
<proteinExistence type="predicted"/>
<name>W5THF8_9NOCA</name>
<dbReference type="GO" id="GO:0016020">
    <property type="term" value="C:membrane"/>
    <property type="evidence" value="ECO:0007669"/>
    <property type="project" value="TreeGrafter"/>
</dbReference>
<evidence type="ECO:0000313" key="2">
    <source>
        <dbReference type="EMBL" id="AHH18657.1"/>
    </source>
</evidence>
<evidence type="ECO:0000259" key="1">
    <source>
        <dbReference type="Pfam" id="PF12697"/>
    </source>
</evidence>
<dbReference type="PANTHER" id="PTHR43798:SF33">
    <property type="entry name" value="HYDROLASE, PUTATIVE (AFU_ORTHOLOGUE AFUA_2G14860)-RELATED"/>
    <property type="match status" value="1"/>
</dbReference>
<dbReference type="KEGG" id="nno:NONO_c38730"/>
<dbReference type="Gene3D" id="3.40.50.1820">
    <property type="entry name" value="alpha/beta hydrolase"/>
    <property type="match status" value="1"/>
</dbReference>
<dbReference type="InterPro" id="IPR050266">
    <property type="entry name" value="AB_hydrolase_sf"/>
</dbReference>
<dbReference type="InterPro" id="IPR000073">
    <property type="entry name" value="AB_hydrolase_1"/>
</dbReference>
<dbReference type="InterPro" id="IPR029058">
    <property type="entry name" value="AB_hydrolase_fold"/>
</dbReference>
<organism evidence="2 3">
    <name type="scientific">Nocardia nova SH22a</name>
    <dbReference type="NCBI Taxonomy" id="1415166"/>
    <lineage>
        <taxon>Bacteria</taxon>
        <taxon>Bacillati</taxon>
        <taxon>Actinomycetota</taxon>
        <taxon>Actinomycetes</taxon>
        <taxon>Mycobacteriales</taxon>
        <taxon>Nocardiaceae</taxon>
        <taxon>Nocardia</taxon>
    </lineage>
</organism>
<dbReference type="PATRIC" id="fig|1415166.3.peg.3973"/>
<dbReference type="AlphaFoldDB" id="W5THF8"/>
<dbReference type="PANTHER" id="PTHR43798">
    <property type="entry name" value="MONOACYLGLYCEROL LIPASE"/>
    <property type="match status" value="1"/>
</dbReference>
<dbReference type="OrthoDB" id="2987348at2"/>
<dbReference type="STRING" id="1415166.NONO_c38730"/>
<accession>W5THF8</accession>
<sequence length="298" mass="32110">MAVTAESVATPPAWFIGAVAQTPERREVEVAGSPVHLRCWGRAGSPGVVLVHGGSANSSWWDHIAPLLATTHRVVAPDLSGHGDSGVRARYPIEVWADEVMAAAAAGGIEGRPHIVGHSMGGRVSAVVGARHPESVASLIIIDSPFQEPSAESIATQLHRRPKIYPTLDEICGRFRTLPPQAVLLPYVARHVAEESVRETSDGWAWKFDPEMLGKRLEHGIIPPLDSFRGVRAPVLYIRCERGLVSPERALEIADLFGQPATVVDLAEAGHHPMMDQPLPLVATLRTALAQWSAARPE</sequence>
<dbReference type="HOGENOM" id="CLU_020336_13_5_11"/>
<keyword evidence="2" id="KW-0378">Hydrolase</keyword>
<dbReference type="eggNOG" id="COG2267">
    <property type="taxonomic scope" value="Bacteria"/>
</dbReference>
<keyword evidence="3" id="KW-1185">Reference proteome</keyword>
<dbReference type="RefSeq" id="WP_025350086.1">
    <property type="nucleotide sequence ID" value="NZ_CP006850.1"/>
</dbReference>
<dbReference type="SUPFAM" id="SSF53474">
    <property type="entry name" value="alpha/beta-Hydrolases"/>
    <property type="match status" value="1"/>
</dbReference>
<gene>
    <name evidence="2" type="ORF">NONO_c38730</name>
</gene>
<dbReference type="GO" id="GO:0046464">
    <property type="term" value="P:acylglycerol catabolic process"/>
    <property type="evidence" value="ECO:0007669"/>
    <property type="project" value="TreeGrafter"/>
</dbReference>